<dbReference type="AlphaFoldDB" id="A0A6A6WS29"/>
<organism evidence="3 4">
    <name type="scientific">Melanomma pulvis-pyrius CBS 109.77</name>
    <dbReference type="NCBI Taxonomy" id="1314802"/>
    <lineage>
        <taxon>Eukaryota</taxon>
        <taxon>Fungi</taxon>
        <taxon>Dikarya</taxon>
        <taxon>Ascomycota</taxon>
        <taxon>Pezizomycotina</taxon>
        <taxon>Dothideomycetes</taxon>
        <taxon>Pleosporomycetidae</taxon>
        <taxon>Pleosporales</taxon>
        <taxon>Melanommataceae</taxon>
        <taxon>Melanomma</taxon>
    </lineage>
</organism>
<dbReference type="SUPFAM" id="SSF54236">
    <property type="entry name" value="Ubiquitin-like"/>
    <property type="match status" value="1"/>
</dbReference>
<evidence type="ECO:0000313" key="3">
    <source>
        <dbReference type="EMBL" id="KAF2786691.1"/>
    </source>
</evidence>
<name>A0A6A6WS29_9PLEO</name>
<dbReference type="Gene3D" id="3.10.20.90">
    <property type="entry name" value="Phosphatidylinositol 3-kinase Catalytic Subunit, Chain A, domain 1"/>
    <property type="match status" value="1"/>
</dbReference>
<feature type="compositionally biased region" description="Pro residues" evidence="1">
    <location>
        <begin position="93"/>
        <end position="111"/>
    </location>
</feature>
<dbReference type="EMBL" id="MU002422">
    <property type="protein sequence ID" value="KAF2786691.1"/>
    <property type="molecule type" value="Genomic_DNA"/>
</dbReference>
<keyword evidence="4" id="KW-1185">Reference proteome</keyword>
<dbReference type="InterPro" id="IPR000626">
    <property type="entry name" value="Ubiquitin-like_dom"/>
</dbReference>
<feature type="region of interest" description="Disordered" evidence="1">
    <location>
        <begin position="55"/>
        <end position="112"/>
    </location>
</feature>
<proteinExistence type="predicted"/>
<evidence type="ECO:0000259" key="2">
    <source>
        <dbReference type="PROSITE" id="PS50053"/>
    </source>
</evidence>
<gene>
    <name evidence="3" type="ORF">K505DRAFT_368012</name>
</gene>
<reference evidence="3" key="1">
    <citation type="journal article" date="2020" name="Stud. Mycol.">
        <title>101 Dothideomycetes genomes: a test case for predicting lifestyles and emergence of pathogens.</title>
        <authorList>
            <person name="Haridas S."/>
            <person name="Albert R."/>
            <person name="Binder M."/>
            <person name="Bloem J."/>
            <person name="Labutti K."/>
            <person name="Salamov A."/>
            <person name="Andreopoulos B."/>
            <person name="Baker S."/>
            <person name="Barry K."/>
            <person name="Bills G."/>
            <person name="Bluhm B."/>
            <person name="Cannon C."/>
            <person name="Castanera R."/>
            <person name="Culley D."/>
            <person name="Daum C."/>
            <person name="Ezra D."/>
            <person name="Gonzalez J."/>
            <person name="Henrissat B."/>
            <person name="Kuo A."/>
            <person name="Liang C."/>
            <person name="Lipzen A."/>
            <person name="Lutzoni F."/>
            <person name="Magnuson J."/>
            <person name="Mondo S."/>
            <person name="Nolan M."/>
            <person name="Ohm R."/>
            <person name="Pangilinan J."/>
            <person name="Park H.-J."/>
            <person name="Ramirez L."/>
            <person name="Alfaro M."/>
            <person name="Sun H."/>
            <person name="Tritt A."/>
            <person name="Yoshinaga Y."/>
            <person name="Zwiers L.-H."/>
            <person name="Turgeon B."/>
            <person name="Goodwin S."/>
            <person name="Spatafora J."/>
            <person name="Crous P."/>
            <person name="Grigoriev I."/>
        </authorList>
    </citation>
    <scope>NUCLEOTIDE SEQUENCE</scope>
    <source>
        <strain evidence="3">CBS 109.77</strain>
    </source>
</reference>
<evidence type="ECO:0000256" key="1">
    <source>
        <dbReference type="SAM" id="MobiDB-lite"/>
    </source>
</evidence>
<sequence length="199" mass="21610">MEKKQRFSTANDVGRVCLGAHRIATFSAVGLRCWALLTLGQEESERRQLTTSGPFFLTAASNPHPATYQHHVSTPPRPRLNHGHVSTTATSQPRPPSGTRPPPAAHRPPPAMANDAAAVNLKILSPNFEGDISLPDLAAATTVKELRVRIQAAMASRPATERMRLIYRGRVVVNELDTLSDVFGPENVRLLLPLAESTS</sequence>
<feature type="domain" description="Ubiquitin-like" evidence="2">
    <location>
        <begin position="117"/>
        <end position="181"/>
    </location>
</feature>
<evidence type="ECO:0000313" key="4">
    <source>
        <dbReference type="Proteomes" id="UP000799757"/>
    </source>
</evidence>
<dbReference type="PROSITE" id="PS50053">
    <property type="entry name" value="UBIQUITIN_2"/>
    <property type="match status" value="1"/>
</dbReference>
<dbReference type="InterPro" id="IPR029071">
    <property type="entry name" value="Ubiquitin-like_domsf"/>
</dbReference>
<protein>
    <recommendedName>
        <fullName evidence="2">Ubiquitin-like domain-containing protein</fullName>
    </recommendedName>
</protein>
<dbReference type="Proteomes" id="UP000799757">
    <property type="component" value="Unassembled WGS sequence"/>
</dbReference>
<accession>A0A6A6WS29</accession>
<dbReference type="OrthoDB" id="21589at2759"/>